<organism evidence="3 4">
    <name type="scientific">Mycolicibacterium insubricum</name>
    <dbReference type="NCBI Taxonomy" id="444597"/>
    <lineage>
        <taxon>Bacteria</taxon>
        <taxon>Bacillati</taxon>
        <taxon>Actinomycetota</taxon>
        <taxon>Actinomycetes</taxon>
        <taxon>Mycobacteriales</taxon>
        <taxon>Mycobacteriaceae</taxon>
        <taxon>Mycolicibacterium</taxon>
    </lineage>
</organism>
<keyword evidence="2" id="KW-0472">Membrane</keyword>
<dbReference type="Proteomes" id="UP000192801">
    <property type="component" value="Unassembled WGS sequence"/>
</dbReference>
<reference evidence="3 4" key="1">
    <citation type="submission" date="2016-12" db="EMBL/GenBank/DDBJ databases">
        <title>The new phylogeny of genus Mycobacterium.</title>
        <authorList>
            <person name="Tortoli E."/>
            <person name="Trovato A."/>
            <person name="Cirillo D.M."/>
        </authorList>
    </citation>
    <scope>NUCLEOTIDE SEQUENCE [LARGE SCALE GENOMIC DNA]</scope>
    <source>
        <strain evidence="3 4">DSM 45130</strain>
    </source>
</reference>
<evidence type="ECO:0000313" key="3">
    <source>
        <dbReference type="EMBL" id="ORA68025.1"/>
    </source>
</evidence>
<keyword evidence="2" id="KW-0812">Transmembrane</keyword>
<keyword evidence="4" id="KW-1185">Reference proteome</keyword>
<evidence type="ECO:0000313" key="4">
    <source>
        <dbReference type="Proteomes" id="UP000192801"/>
    </source>
</evidence>
<evidence type="ECO:0000256" key="2">
    <source>
        <dbReference type="SAM" id="Phobius"/>
    </source>
</evidence>
<proteinExistence type="predicted"/>
<sequence>MSTIATSAEDTVTALEPHPDEDEADSAVAEESPTEEPESASKEAPRLAADSARTTRQLSISLRGLAVGAVILLVAVAAGVLGWLYVDAKGQLNAQAQEASNRERAESLAMDYAVNAAEMDYQDFAGWKVKLVKGTSPELKEKLTKAANSMEQVLAPLQWRSTARPLAARVRSSAGGVYTVDSFVSVLTKTVQAPEGLQSTATYSISIDSRNDWQITDVGGVDAALGR</sequence>
<name>A0A1X0D6M1_9MYCO</name>
<feature type="region of interest" description="Disordered" evidence="1">
    <location>
        <begin position="1"/>
        <end position="50"/>
    </location>
</feature>
<dbReference type="EMBL" id="MVHS01000039">
    <property type="protein sequence ID" value="ORA68025.1"/>
    <property type="molecule type" value="Genomic_DNA"/>
</dbReference>
<gene>
    <name evidence="3" type="ORF">BST26_15065</name>
</gene>
<feature type="compositionally biased region" description="Polar residues" evidence="1">
    <location>
        <begin position="1"/>
        <end position="10"/>
    </location>
</feature>
<comment type="caution">
    <text evidence="3">The sequence shown here is derived from an EMBL/GenBank/DDBJ whole genome shotgun (WGS) entry which is preliminary data.</text>
</comment>
<dbReference type="STRING" id="444597.BST26_15065"/>
<dbReference type="AlphaFoldDB" id="A0A1X0D6M1"/>
<evidence type="ECO:0000256" key="1">
    <source>
        <dbReference type="SAM" id="MobiDB-lite"/>
    </source>
</evidence>
<dbReference type="RefSeq" id="WP_083032038.1">
    <property type="nucleotide sequence ID" value="NZ_AP022618.1"/>
</dbReference>
<feature type="transmembrane region" description="Helical" evidence="2">
    <location>
        <begin position="65"/>
        <end position="86"/>
    </location>
</feature>
<keyword evidence="2" id="KW-1133">Transmembrane helix</keyword>
<protein>
    <submittedName>
        <fullName evidence="3">Uncharacterized protein</fullName>
    </submittedName>
</protein>
<dbReference type="OrthoDB" id="4381663at2"/>
<accession>A0A1X0D6M1</accession>